<sequence>KRQGTKSNNRHSCDHGSSSNSLLHRQLDCVNSVFEGEISFKDKIRFSGDVPWPERARIKQIVSGAAVNLTYPQCLYFLQKFGIDESHHLWPDFVRNNATNSHCAG</sequence>
<feature type="region of interest" description="Disordered" evidence="1">
    <location>
        <begin position="1"/>
        <end position="21"/>
    </location>
</feature>
<evidence type="ECO:0000256" key="1">
    <source>
        <dbReference type="SAM" id="MobiDB-lite"/>
    </source>
</evidence>
<accession>A0A0H5RGE3</accession>
<name>A0A0H5RGE3_9EUKA</name>
<dbReference type="AlphaFoldDB" id="A0A0H5RGE3"/>
<evidence type="ECO:0000313" key="2">
    <source>
        <dbReference type="EMBL" id="CRZ12632.1"/>
    </source>
</evidence>
<dbReference type="EMBL" id="HACM01012190">
    <property type="protein sequence ID" value="CRZ12632.1"/>
    <property type="molecule type" value="Transcribed_RNA"/>
</dbReference>
<proteinExistence type="predicted"/>
<reference evidence="2" key="1">
    <citation type="submission" date="2015-04" db="EMBL/GenBank/DDBJ databases">
        <title>The genome sequence of the plant pathogenic Rhizarian Plasmodiophora brassicae reveals insights in its biotrophic life cycle and the origin of chitin synthesis.</title>
        <authorList>
            <person name="Schwelm A."/>
            <person name="Fogelqvist J."/>
            <person name="Knaust A."/>
            <person name="Julke S."/>
            <person name="Lilja T."/>
            <person name="Dhandapani V."/>
            <person name="Bonilla-Rosso G."/>
            <person name="Karlsson M."/>
            <person name="Shevchenko A."/>
            <person name="Choi S.R."/>
            <person name="Kim H.G."/>
            <person name="Park J.Y."/>
            <person name="Lim Y.P."/>
            <person name="Ludwig-Muller J."/>
            <person name="Dixelius C."/>
        </authorList>
    </citation>
    <scope>NUCLEOTIDE SEQUENCE</scope>
    <source>
        <tissue evidence="2">Potato root galls</tissue>
    </source>
</reference>
<feature type="non-terminal residue" evidence="2">
    <location>
        <position position="1"/>
    </location>
</feature>
<feature type="non-terminal residue" evidence="2">
    <location>
        <position position="105"/>
    </location>
</feature>
<organism evidence="2">
    <name type="scientific">Spongospora subterranea</name>
    <dbReference type="NCBI Taxonomy" id="70186"/>
    <lineage>
        <taxon>Eukaryota</taxon>
        <taxon>Sar</taxon>
        <taxon>Rhizaria</taxon>
        <taxon>Endomyxa</taxon>
        <taxon>Phytomyxea</taxon>
        <taxon>Plasmodiophorida</taxon>
        <taxon>Plasmodiophoridae</taxon>
        <taxon>Spongospora</taxon>
    </lineage>
</organism>
<protein>
    <submittedName>
        <fullName evidence="2">Uncharacterized protein</fullName>
    </submittedName>
</protein>